<reference evidence="1" key="1">
    <citation type="journal article" date="2014" name="Front. Microbiol.">
        <title>High frequency of phylogenetically diverse reductive dehalogenase-homologous genes in deep subseafloor sedimentary metagenomes.</title>
        <authorList>
            <person name="Kawai M."/>
            <person name="Futagami T."/>
            <person name="Toyoda A."/>
            <person name="Takaki Y."/>
            <person name="Nishi S."/>
            <person name="Hori S."/>
            <person name="Arai W."/>
            <person name="Tsubouchi T."/>
            <person name="Morono Y."/>
            <person name="Uchiyama I."/>
            <person name="Ito T."/>
            <person name="Fujiyama A."/>
            <person name="Inagaki F."/>
            <person name="Takami H."/>
        </authorList>
    </citation>
    <scope>NUCLEOTIDE SEQUENCE</scope>
    <source>
        <strain evidence="1">Expedition CK06-06</strain>
    </source>
</reference>
<gene>
    <name evidence="1" type="ORF">S12H4_36409</name>
</gene>
<dbReference type="AlphaFoldDB" id="X1SDG4"/>
<dbReference type="SUPFAM" id="SSF49899">
    <property type="entry name" value="Concanavalin A-like lectins/glucanases"/>
    <property type="match status" value="1"/>
</dbReference>
<protein>
    <recommendedName>
        <fullName evidence="2">LamG-like jellyroll fold domain-containing protein</fullName>
    </recommendedName>
</protein>
<proteinExistence type="predicted"/>
<feature type="non-terminal residue" evidence="1">
    <location>
        <position position="1"/>
    </location>
</feature>
<organism evidence="1">
    <name type="scientific">marine sediment metagenome</name>
    <dbReference type="NCBI Taxonomy" id="412755"/>
    <lineage>
        <taxon>unclassified sequences</taxon>
        <taxon>metagenomes</taxon>
        <taxon>ecological metagenomes</taxon>
    </lineage>
</organism>
<dbReference type="EMBL" id="BARW01021703">
    <property type="protein sequence ID" value="GAI90983.1"/>
    <property type="molecule type" value="Genomic_DNA"/>
</dbReference>
<dbReference type="Gene3D" id="2.60.120.200">
    <property type="match status" value="1"/>
</dbReference>
<dbReference type="InterPro" id="IPR013320">
    <property type="entry name" value="ConA-like_dom_sf"/>
</dbReference>
<evidence type="ECO:0008006" key="2">
    <source>
        <dbReference type="Google" id="ProtNLM"/>
    </source>
</evidence>
<dbReference type="Pfam" id="PF13385">
    <property type="entry name" value="Laminin_G_3"/>
    <property type="match status" value="1"/>
</dbReference>
<sequence>DGKLVAERAGSGQIQTNDTDVTIGSFLQNSARFEGIIEEVRISNTARNDDWIKTEYNNLINPEGFFLNKVTKRQSDKVTEKE</sequence>
<evidence type="ECO:0000313" key="1">
    <source>
        <dbReference type="EMBL" id="GAI90983.1"/>
    </source>
</evidence>
<name>X1SDG4_9ZZZZ</name>
<comment type="caution">
    <text evidence="1">The sequence shown here is derived from an EMBL/GenBank/DDBJ whole genome shotgun (WGS) entry which is preliminary data.</text>
</comment>
<accession>X1SDG4</accession>